<comment type="caution">
    <text evidence="8">The sequence shown here is derived from an EMBL/GenBank/DDBJ whole genome shotgun (WGS) entry which is preliminary data.</text>
</comment>
<evidence type="ECO:0000256" key="1">
    <source>
        <dbReference type="ARBA" id="ARBA00001946"/>
    </source>
</evidence>
<evidence type="ECO:0000313" key="8">
    <source>
        <dbReference type="EMBL" id="MFC0396253.1"/>
    </source>
</evidence>
<dbReference type="PROSITE" id="PS01125">
    <property type="entry name" value="ROK"/>
    <property type="match status" value="1"/>
</dbReference>
<proteinExistence type="inferred from homology"/>
<dbReference type="SUPFAM" id="SSF53067">
    <property type="entry name" value="Actin-like ATPase domain"/>
    <property type="match status" value="1"/>
</dbReference>
<comment type="similarity">
    <text evidence="2">Belongs to the ROK (NagC/XylR) family.</text>
</comment>
<dbReference type="CDD" id="cd24067">
    <property type="entry name" value="ASKHA_NBD_ROK_BsFRK-like"/>
    <property type="match status" value="1"/>
</dbReference>
<dbReference type="EMBL" id="JBHLVF010000047">
    <property type="protein sequence ID" value="MFC0396253.1"/>
    <property type="molecule type" value="Genomic_DNA"/>
</dbReference>
<keyword evidence="4" id="KW-0862">Zinc</keyword>
<evidence type="ECO:0000256" key="5">
    <source>
        <dbReference type="ARBA" id="ARBA00022842"/>
    </source>
</evidence>
<dbReference type="Gene3D" id="3.30.420.40">
    <property type="match status" value="2"/>
</dbReference>
<name>A0ABV6JNY2_9BACL</name>
<organism evidence="8 9">
    <name type="scientific">Paenibacillus mendelii</name>
    <dbReference type="NCBI Taxonomy" id="206163"/>
    <lineage>
        <taxon>Bacteria</taxon>
        <taxon>Bacillati</taxon>
        <taxon>Bacillota</taxon>
        <taxon>Bacilli</taxon>
        <taxon>Bacillales</taxon>
        <taxon>Paenibacillaceae</taxon>
        <taxon>Paenibacillus</taxon>
    </lineage>
</organism>
<dbReference type="PANTHER" id="PTHR42742">
    <property type="entry name" value="TRANSCRIPTIONAL REPRESSOR MPRA"/>
    <property type="match status" value="1"/>
</dbReference>
<sequence length="283" mass="30620">MKLGAIEGGGTKFICGIGSADGHLLDSISIPTTTPEQTLGHVMQYFAQFDVQSIGFGSFGPVGTDPNKSNYGQMLNTPKPHWAGFPMLSYLKTQLQMPIVVDTDVNMAALGEATWGAAVGLDSCLYMTVGTGIGAGAIMKGRIVHGFAHTEMGHLLIRKHREDTFNGNCPFHTDCLEGLAAGPAIEARSGRKGALLDREDQLWELEAYYLAQALVNIALVLMPKKVIMGGGVMNQTQLFPYIREQVKHLMQDYLELPEDWIVPPGLGKFSALKGALVQARMNV</sequence>
<dbReference type="PANTHER" id="PTHR42742:SF3">
    <property type="entry name" value="FRUCTOKINASE"/>
    <property type="match status" value="1"/>
</dbReference>
<evidence type="ECO:0000313" key="9">
    <source>
        <dbReference type="Proteomes" id="UP001589818"/>
    </source>
</evidence>
<accession>A0ABV6JNY2</accession>
<keyword evidence="5" id="KW-0460">Magnesium</keyword>
<comment type="catalytic activity">
    <reaction evidence="7">
        <text>D-fructose + ATP = D-fructose 6-phosphate + ADP + H(+)</text>
        <dbReference type="Rhea" id="RHEA:16125"/>
        <dbReference type="ChEBI" id="CHEBI:15378"/>
        <dbReference type="ChEBI" id="CHEBI:30616"/>
        <dbReference type="ChEBI" id="CHEBI:37721"/>
        <dbReference type="ChEBI" id="CHEBI:61527"/>
        <dbReference type="ChEBI" id="CHEBI:456216"/>
        <dbReference type="EC" id="2.7.1.4"/>
    </reaction>
</comment>
<dbReference type="InterPro" id="IPR043129">
    <property type="entry name" value="ATPase_NBD"/>
</dbReference>
<evidence type="ECO:0000256" key="2">
    <source>
        <dbReference type="ARBA" id="ARBA00006479"/>
    </source>
</evidence>
<dbReference type="EC" id="2.7.1.4" evidence="6"/>
<keyword evidence="9" id="KW-1185">Reference proteome</keyword>
<keyword evidence="3" id="KW-0479">Metal-binding</keyword>
<evidence type="ECO:0000256" key="4">
    <source>
        <dbReference type="ARBA" id="ARBA00022833"/>
    </source>
</evidence>
<evidence type="ECO:0000256" key="7">
    <source>
        <dbReference type="ARBA" id="ARBA00048451"/>
    </source>
</evidence>
<comment type="cofactor">
    <cofactor evidence="1">
        <name>Mg(2+)</name>
        <dbReference type="ChEBI" id="CHEBI:18420"/>
    </cofactor>
</comment>
<dbReference type="Proteomes" id="UP001589818">
    <property type="component" value="Unassembled WGS sequence"/>
</dbReference>
<dbReference type="InterPro" id="IPR049874">
    <property type="entry name" value="ROK_cs"/>
</dbReference>
<evidence type="ECO:0000256" key="6">
    <source>
        <dbReference type="ARBA" id="ARBA00038887"/>
    </source>
</evidence>
<dbReference type="InterPro" id="IPR000600">
    <property type="entry name" value="ROK"/>
</dbReference>
<reference evidence="8 9" key="1">
    <citation type="submission" date="2024-09" db="EMBL/GenBank/DDBJ databases">
        <authorList>
            <person name="Sun Q."/>
            <person name="Mori K."/>
        </authorList>
    </citation>
    <scope>NUCLEOTIDE SEQUENCE [LARGE SCALE GENOMIC DNA]</scope>
    <source>
        <strain evidence="8 9">CCM 4839</strain>
    </source>
</reference>
<evidence type="ECO:0000256" key="3">
    <source>
        <dbReference type="ARBA" id="ARBA00022723"/>
    </source>
</evidence>
<dbReference type="RefSeq" id="WP_204816898.1">
    <property type="nucleotide sequence ID" value="NZ_JANHOF010000002.1"/>
</dbReference>
<protein>
    <recommendedName>
        <fullName evidence="6">fructokinase</fullName>
        <ecNumber evidence="6">2.7.1.4</ecNumber>
    </recommendedName>
</protein>
<dbReference type="InterPro" id="IPR051804">
    <property type="entry name" value="Carb_Metab_Reg_Kinase/Isom"/>
</dbReference>
<dbReference type="Pfam" id="PF00480">
    <property type="entry name" value="ROK"/>
    <property type="match status" value="1"/>
</dbReference>
<gene>
    <name evidence="8" type="ORF">ACFFJ8_33355</name>
</gene>